<dbReference type="GO" id="GO:0042254">
    <property type="term" value="P:ribosome biogenesis"/>
    <property type="evidence" value="ECO:0007669"/>
    <property type="project" value="UniProtKB-KW"/>
</dbReference>
<dbReference type="Pfam" id="PF04327">
    <property type="entry name" value="Peptidase_Prp"/>
    <property type="match status" value="1"/>
</dbReference>
<proteinExistence type="inferred from homology"/>
<dbReference type="RefSeq" id="WP_080065486.1">
    <property type="nucleotide sequence ID" value="NZ_MZGX01000021.1"/>
</dbReference>
<keyword evidence="8" id="KW-1185">Reference proteome</keyword>
<keyword evidence="3" id="KW-0378">Hydrolase</keyword>
<dbReference type="PANTHER" id="PTHR39178">
    <property type="entry name" value="HYPOTHETICAL RIBOSOME-ASSOCIATED PROTEIN"/>
    <property type="match status" value="1"/>
</dbReference>
<reference evidence="7 8" key="1">
    <citation type="submission" date="2017-03" db="EMBL/GenBank/DDBJ databases">
        <title>Genome sequence of Clostridium hungatei DSM 14427.</title>
        <authorList>
            <person name="Poehlein A."/>
            <person name="Daniel R."/>
        </authorList>
    </citation>
    <scope>NUCLEOTIDE SEQUENCE [LARGE SCALE GENOMIC DNA]</scope>
    <source>
        <strain evidence="7 8">DSM 14427</strain>
    </source>
</reference>
<accession>A0A1V4SGV5</accession>
<evidence type="ECO:0000256" key="1">
    <source>
        <dbReference type="ARBA" id="ARBA00022517"/>
    </source>
</evidence>
<dbReference type="PANTHER" id="PTHR39178:SF1">
    <property type="entry name" value="RIBOSOMAL-PROCESSING CYSTEINE PROTEASE PRP"/>
    <property type="match status" value="1"/>
</dbReference>
<keyword evidence="2" id="KW-0645">Protease</keyword>
<comment type="caution">
    <text evidence="7">The sequence shown here is derived from an EMBL/GenBank/DDBJ whole genome shotgun (WGS) entry which is preliminary data.</text>
</comment>
<dbReference type="CDD" id="cd16332">
    <property type="entry name" value="Prp-like"/>
    <property type="match status" value="1"/>
</dbReference>
<dbReference type="InterPro" id="IPR007422">
    <property type="entry name" value="Peptidase_Prp"/>
</dbReference>
<dbReference type="GO" id="GO:0006508">
    <property type="term" value="P:proteolysis"/>
    <property type="evidence" value="ECO:0007669"/>
    <property type="project" value="UniProtKB-KW"/>
</dbReference>
<evidence type="ECO:0000256" key="5">
    <source>
        <dbReference type="ARBA" id="ARBA00044503"/>
    </source>
</evidence>
<protein>
    <recommendedName>
        <fullName evidence="6">Ribosomal processing cysteine protease Prp</fullName>
    </recommendedName>
</protein>
<dbReference type="SUPFAM" id="SSF118010">
    <property type="entry name" value="TM1457-like"/>
    <property type="match status" value="1"/>
</dbReference>
<dbReference type="STRING" id="48256.CLHUN_30500"/>
<dbReference type="EMBL" id="MZGX01000021">
    <property type="protein sequence ID" value="OPX43108.1"/>
    <property type="molecule type" value="Genomic_DNA"/>
</dbReference>
<dbReference type="OrthoDB" id="48998at2"/>
<dbReference type="Gene3D" id="3.30.70.1490">
    <property type="entry name" value="Cysteine protease Prp"/>
    <property type="match status" value="1"/>
</dbReference>
<sequence length="110" mass="11962">MVNVNICRDKTGIIKKFVVKGHAGYAREGRDIVCAAVSAVAYTAAGALEDLIGIKDFFEERHGFLTCSIDVHMSPELKHDAGIIMAAAGIGFKQIELAYPKHVKVMDEEV</sequence>
<keyword evidence="4" id="KW-0788">Thiol protease</keyword>
<name>A0A1V4SGV5_RUMHU</name>
<dbReference type="AlphaFoldDB" id="A0A1V4SGV5"/>
<dbReference type="GO" id="GO:0008234">
    <property type="term" value="F:cysteine-type peptidase activity"/>
    <property type="evidence" value="ECO:0007669"/>
    <property type="project" value="UniProtKB-KW"/>
</dbReference>
<keyword evidence="1" id="KW-0690">Ribosome biogenesis</keyword>
<evidence type="ECO:0000256" key="3">
    <source>
        <dbReference type="ARBA" id="ARBA00022801"/>
    </source>
</evidence>
<evidence type="ECO:0000313" key="8">
    <source>
        <dbReference type="Proteomes" id="UP000191554"/>
    </source>
</evidence>
<gene>
    <name evidence="7" type="ORF">CLHUN_30500</name>
</gene>
<evidence type="ECO:0000313" key="7">
    <source>
        <dbReference type="EMBL" id="OPX43108.1"/>
    </source>
</evidence>
<evidence type="ECO:0000256" key="2">
    <source>
        <dbReference type="ARBA" id="ARBA00022670"/>
    </source>
</evidence>
<evidence type="ECO:0000256" key="6">
    <source>
        <dbReference type="ARBA" id="ARBA00044538"/>
    </source>
</evidence>
<organism evidence="7 8">
    <name type="scientific">Ruminiclostridium hungatei</name>
    <name type="common">Clostridium hungatei</name>
    <dbReference type="NCBI Taxonomy" id="48256"/>
    <lineage>
        <taxon>Bacteria</taxon>
        <taxon>Bacillati</taxon>
        <taxon>Bacillota</taxon>
        <taxon>Clostridia</taxon>
        <taxon>Eubacteriales</taxon>
        <taxon>Oscillospiraceae</taxon>
        <taxon>Ruminiclostridium</taxon>
    </lineage>
</organism>
<dbReference type="Proteomes" id="UP000191554">
    <property type="component" value="Unassembled WGS sequence"/>
</dbReference>
<comment type="similarity">
    <text evidence="5">Belongs to the Prp family.</text>
</comment>
<dbReference type="InterPro" id="IPR036764">
    <property type="entry name" value="Peptidase_Prp_sf"/>
</dbReference>
<evidence type="ECO:0000256" key="4">
    <source>
        <dbReference type="ARBA" id="ARBA00022807"/>
    </source>
</evidence>